<evidence type="ECO:0008006" key="10">
    <source>
        <dbReference type="Google" id="ProtNLM"/>
    </source>
</evidence>
<gene>
    <name evidence="8" type="ORF">BAVI_25374</name>
</gene>
<proteinExistence type="inferred from homology"/>
<dbReference type="Gene3D" id="3.30.1220.10">
    <property type="entry name" value="CobW-like, C-terminal domain"/>
    <property type="match status" value="1"/>
</dbReference>
<evidence type="ECO:0000256" key="3">
    <source>
        <dbReference type="ARBA" id="ARBA00023186"/>
    </source>
</evidence>
<evidence type="ECO:0000313" key="8">
    <source>
        <dbReference type="EMBL" id="ETI65900.1"/>
    </source>
</evidence>
<dbReference type="InterPro" id="IPR036627">
    <property type="entry name" value="CobW-likC_sf"/>
</dbReference>
<reference evidence="8 9" key="1">
    <citation type="journal article" date="2014" name="Environ. Microbiol.">
        <title>The nitrate-ammonifying and nosZ-carrying bacterium Bacillus vireti is a potent source and sink for nitric and nitrous oxide under high nitrate conditions.</title>
        <authorList>
            <person name="Mania D."/>
            <person name="Heylen K."/>
            <person name="van Spanning R.J."/>
            <person name="Frostegard A."/>
        </authorList>
    </citation>
    <scope>NUCLEOTIDE SEQUENCE [LARGE SCALE GENOMIC DNA]</scope>
    <source>
        <strain evidence="8 9">LMG 21834</strain>
    </source>
</reference>
<dbReference type="SUPFAM" id="SSF52540">
    <property type="entry name" value="P-loop containing nucleoside triphosphate hydrolases"/>
    <property type="match status" value="1"/>
</dbReference>
<dbReference type="InterPro" id="IPR011629">
    <property type="entry name" value="CobW-like_C"/>
</dbReference>
<dbReference type="AlphaFoldDB" id="A0AB94IFL2"/>
<keyword evidence="9" id="KW-1185">Reference proteome</keyword>
<evidence type="ECO:0000256" key="2">
    <source>
        <dbReference type="ARBA" id="ARBA00022801"/>
    </source>
</evidence>
<name>A0AB94IFL2_9BACI</name>
<organism evidence="8 9">
    <name type="scientific">Neobacillus vireti LMG 21834</name>
    <dbReference type="NCBI Taxonomy" id="1131730"/>
    <lineage>
        <taxon>Bacteria</taxon>
        <taxon>Bacillati</taxon>
        <taxon>Bacillota</taxon>
        <taxon>Bacilli</taxon>
        <taxon>Bacillales</taxon>
        <taxon>Bacillaceae</taxon>
        <taxon>Neobacillus</taxon>
    </lineage>
</organism>
<dbReference type="Proteomes" id="UP000018877">
    <property type="component" value="Unassembled WGS sequence"/>
</dbReference>
<feature type="domain" description="CobW C-terminal" evidence="7">
    <location>
        <begin position="251"/>
        <end position="319"/>
    </location>
</feature>
<dbReference type="PANTHER" id="PTHR13748">
    <property type="entry name" value="COBW-RELATED"/>
    <property type="match status" value="1"/>
</dbReference>
<dbReference type="InterPro" id="IPR027417">
    <property type="entry name" value="P-loop_NTPase"/>
</dbReference>
<dbReference type="Gene3D" id="3.40.50.300">
    <property type="entry name" value="P-loop containing nucleotide triphosphate hydrolases"/>
    <property type="match status" value="1"/>
</dbReference>
<keyword evidence="2" id="KW-0378">Hydrolase</keyword>
<sequence length="330" mass="37556">MKHKKKIPVYIISGFLGSGKTTILLKLIETFKKRGFVPGIILNELGDVNVESHLFPKENMVELLNGCICCSIQNDLKSTFDYFINESFEHVDALFIEGTGVANPLEIKQALSDPKYLEYFLLQSIIGVVDASNYLEYQSIFSSSNEIRTLLKQQLVSASIVILNKVDLVSSKKLEKIQNKLTPTLSEGTPIYKTEFCNINTDLLIGSFGNPTIQLSDNHEHHEHMHGNGHHKHQAHHDQIQAIRINHLPIVEREKFKDWLNGLPKNIVRGKGFVQLKEDGLIYNFQYSSNQLILTKIKSHENPSLILIGVELEEQQIKNYVQLLEMTLPR</sequence>
<evidence type="ECO:0000259" key="7">
    <source>
        <dbReference type="Pfam" id="PF07683"/>
    </source>
</evidence>
<dbReference type="Pfam" id="PF02492">
    <property type="entry name" value="cobW"/>
    <property type="match status" value="1"/>
</dbReference>
<feature type="domain" description="CobW/HypB/UreG nucleotide-binding" evidence="6">
    <location>
        <begin position="8"/>
        <end position="181"/>
    </location>
</feature>
<protein>
    <recommendedName>
        <fullName evidence="10">GTP-binding protein</fullName>
    </recommendedName>
</protein>
<dbReference type="InterPro" id="IPR051316">
    <property type="entry name" value="Zinc-reg_GTPase_activator"/>
</dbReference>
<dbReference type="GO" id="GO:0016787">
    <property type="term" value="F:hydrolase activity"/>
    <property type="evidence" value="ECO:0007669"/>
    <property type="project" value="UniProtKB-KW"/>
</dbReference>
<dbReference type="GO" id="GO:0000166">
    <property type="term" value="F:nucleotide binding"/>
    <property type="evidence" value="ECO:0007669"/>
    <property type="project" value="UniProtKB-KW"/>
</dbReference>
<evidence type="ECO:0000256" key="1">
    <source>
        <dbReference type="ARBA" id="ARBA00022741"/>
    </source>
</evidence>
<dbReference type="RefSeq" id="WP_024031227.1">
    <property type="nucleotide sequence ID" value="NZ_ALAN01000215.1"/>
</dbReference>
<evidence type="ECO:0000259" key="6">
    <source>
        <dbReference type="Pfam" id="PF02492"/>
    </source>
</evidence>
<comment type="similarity">
    <text evidence="4">Belongs to the SIMIBI class G3E GTPase family. ZNG1 subfamily.</text>
</comment>
<dbReference type="EMBL" id="ALAN01000215">
    <property type="protein sequence ID" value="ETI65900.1"/>
    <property type="molecule type" value="Genomic_DNA"/>
</dbReference>
<keyword evidence="1" id="KW-0547">Nucleotide-binding</keyword>
<keyword evidence="3" id="KW-0143">Chaperone</keyword>
<accession>A0AB94IFL2</accession>
<comment type="catalytic activity">
    <reaction evidence="5">
        <text>GTP + H2O = GDP + phosphate + H(+)</text>
        <dbReference type="Rhea" id="RHEA:19669"/>
        <dbReference type="ChEBI" id="CHEBI:15377"/>
        <dbReference type="ChEBI" id="CHEBI:15378"/>
        <dbReference type="ChEBI" id="CHEBI:37565"/>
        <dbReference type="ChEBI" id="CHEBI:43474"/>
        <dbReference type="ChEBI" id="CHEBI:58189"/>
    </reaction>
    <physiologicalReaction direction="left-to-right" evidence="5">
        <dbReference type="Rhea" id="RHEA:19670"/>
    </physiologicalReaction>
</comment>
<evidence type="ECO:0000256" key="4">
    <source>
        <dbReference type="ARBA" id="ARBA00034320"/>
    </source>
</evidence>
<evidence type="ECO:0000313" key="9">
    <source>
        <dbReference type="Proteomes" id="UP000018877"/>
    </source>
</evidence>
<dbReference type="CDD" id="cd03112">
    <property type="entry name" value="CobW-like"/>
    <property type="match status" value="1"/>
</dbReference>
<comment type="caution">
    <text evidence="8">The sequence shown here is derived from an EMBL/GenBank/DDBJ whole genome shotgun (WGS) entry which is preliminary data.</text>
</comment>
<dbReference type="SUPFAM" id="SSF90002">
    <property type="entry name" value="Hypothetical protein YjiA, C-terminal domain"/>
    <property type="match status" value="1"/>
</dbReference>
<evidence type="ECO:0000256" key="5">
    <source>
        <dbReference type="ARBA" id="ARBA00049117"/>
    </source>
</evidence>
<dbReference type="InterPro" id="IPR003495">
    <property type="entry name" value="CobW/HypB/UreG_nucleotide-bd"/>
</dbReference>
<dbReference type="Pfam" id="PF07683">
    <property type="entry name" value="CobW_C"/>
    <property type="match status" value="1"/>
</dbReference>